<organism evidence="3 4">
    <name type="scientific">Rhodovibrio sodomensis</name>
    <dbReference type="NCBI Taxonomy" id="1088"/>
    <lineage>
        <taxon>Bacteria</taxon>
        <taxon>Pseudomonadati</taxon>
        <taxon>Pseudomonadota</taxon>
        <taxon>Alphaproteobacteria</taxon>
        <taxon>Rhodospirillales</taxon>
        <taxon>Rhodovibrionaceae</taxon>
        <taxon>Rhodovibrio</taxon>
    </lineage>
</organism>
<dbReference type="PANTHER" id="PTHR30483">
    <property type="entry name" value="LEUCINE-SPECIFIC-BINDING PROTEIN"/>
    <property type="match status" value="1"/>
</dbReference>
<accession>A0ABS1DDP1</accession>
<dbReference type="InterPro" id="IPR051010">
    <property type="entry name" value="BCAA_transport"/>
</dbReference>
<dbReference type="PANTHER" id="PTHR30483:SF6">
    <property type="entry name" value="PERIPLASMIC BINDING PROTEIN OF ABC TRANSPORTER FOR NATURAL AMINO ACIDS"/>
    <property type="match status" value="1"/>
</dbReference>
<proteinExistence type="predicted"/>
<gene>
    <name evidence="3" type="ORF">CKO28_10875</name>
</gene>
<keyword evidence="1" id="KW-0029">Amino-acid transport</keyword>
<dbReference type="EMBL" id="NRRL01000025">
    <property type="protein sequence ID" value="MBK1668535.1"/>
    <property type="molecule type" value="Genomic_DNA"/>
</dbReference>
<keyword evidence="4" id="KW-1185">Reference proteome</keyword>
<evidence type="ECO:0000256" key="2">
    <source>
        <dbReference type="SAM" id="SignalP"/>
    </source>
</evidence>
<name>A0ABS1DDP1_9PROT</name>
<evidence type="ECO:0000313" key="4">
    <source>
        <dbReference type="Proteomes" id="UP001296873"/>
    </source>
</evidence>
<keyword evidence="2" id="KW-0732">Signal</keyword>
<evidence type="ECO:0000256" key="1">
    <source>
        <dbReference type="ARBA" id="ARBA00022970"/>
    </source>
</evidence>
<dbReference type="InterPro" id="IPR022478">
    <property type="entry name" value="ABC_transptr_sub-bd_PQQ"/>
</dbReference>
<dbReference type="Gene3D" id="3.40.50.2300">
    <property type="match status" value="2"/>
</dbReference>
<feature type="chain" id="PRO_5046423972" evidence="2">
    <location>
        <begin position="26"/>
        <end position="408"/>
    </location>
</feature>
<dbReference type="Proteomes" id="UP001296873">
    <property type="component" value="Unassembled WGS sequence"/>
</dbReference>
<protein>
    <submittedName>
        <fullName evidence="3">Branched-chain amino acid ABC transporter substrate-binding protein</fullName>
    </submittedName>
</protein>
<dbReference type="SUPFAM" id="SSF53822">
    <property type="entry name" value="Periplasmic binding protein-like I"/>
    <property type="match status" value="1"/>
</dbReference>
<reference evidence="3 4" key="1">
    <citation type="journal article" date="2020" name="Microorganisms">
        <title>Osmotic Adaptation and Compatible Solute Biosynthesis of Phototrophic Bacteria as Revealed from Genome Analyses.</title>
        <authorList>
            <person name="Imhoff J.F."/>
            <person name="Rahn T."/>
            <person name="Kunzel S."/>
            <person name="Keller A."/>
            <person name="Neulinger S.C."/>
        </authorList>
    </citation>
    <scope>NUCLEOTIDE SEQUENCE [LARGE SCALE GENOMIC DNA]</scope>
    <source>
        <strain evidence="3 4">DSM 9895</strain>
    </source>
</reference>
<sequence>MLFSRLGRKLTAGALAVFGIWTAVAATAGSAAAQDTLEVPIVYVTRDGPPHIPLTLLEPVAEDLGVQGARLGLSDNATTGRFMGHAYELREVTVPEDGSLAKTLRPVLNDGARLIVADLRADDLLALAALDAASDALIVNARSYQDRLRTRACNANVLHAAPSNAMLTDALAQYLQRKRWTEVFLVVGRTDQDKRWAESFMRAAKRFRLNVVARKTWTFDYANRRDESGAAIAQEEVTRFTRGVDDYDVLVVADPADKFGEYLPHRTADPRPVAGTQGLRTTVWSRVHEQWGGTQLQNRFEEQAGRFMTPRDYTNWLAVRAIGEAVSRTETTAPAELKAFMRGNDFELQGYKGIKHTVRSWNNQLRHRILLAGPRILVSVSPQPGFLHERTELDTLGYDKPESRCGFD</sequence>
<dbReference type="RefSeq" id="WP_200340849.1">
    <property type="nucleotide sequence ID" value="NZ_NRRL01000025.1"/>
</dbReference>
<keyword evidence="1" id="KW-0813">Transport</keyword>
<dbReference type="NCBIfam" id="TIGR03863">
    <property type="entry name" value="PQQ_ABC_bind"/>
    <property type="match status" value="1"/>
</dbReference>
<dbReference type="InterPro" id="IPR028082">
    <property type="entry name" value="Peripla_BP_I"/>
</dbReference>
<evidence type="ECO:0000313" key="3">
    <source>
        <dbReference type="EMBL" id="MBK1668535.1"/>
    </source>
</evidence>
<feature type="signal peptide" evidence="2">
    <location>
        <begin position="1"/>
        <end position="25"/>
    </location>
</feature>
<comment type="caution">
    <text evidence="3">The sequence shown here is derived from an EMBL/GenBank/DDBJ whole genome shotgun (WGS) entry which is preliminary data.</text>
</comment>